<accession>A0A923M7M6</accession>
<dbReference type="InterPro" id="IPR052016">
    <property type="entry name" value="Bact_Sigma-Reg"/>
</dbReference>
<evidence type="ECO:0000256" key="1">
    <source>
        <dbReference type="ARBA" id="ARBA00022801"/>
    </source>
</evidence>
<dbReference type="EMBL" id="JACORU010000002">
    <property type="protein sequence ID" value="MBC5764219.1"/>
    <property type="molecule type" value="Genomic_DNA"/>
</dbReference>
<keyword evidence="5" id="KW-1185">Reference proteome</keyword>
<keyword evidence="1" id="KW-0378">Hydrolase</keyword>
<dbReference type="PANTHER" id="PTHR43156">
    <property type="entry name" value="STAGE II SPORULATION PROTEIN E-RELATED"/>
    <property type="match status" value="1"/>
</dbReference>
<protein>
    <submittedName>
        <fullName evidence="4">SpoIIE family protein phosphatase</fullName>
    </submittedName>
</protein>
<dbReference type="GO" id="GO:0016791">
    <property type="term" value="F:phosphatase activity"/>
    <property type="evidence" value="ECO:0007669"/>
    <property type="project" value="TreeGrafter"/>
</dbReference>
<dbReference type="SMART" id="SM00331">
    <property type="entry name" value="PP2C_SIG"/>
    <property type="match status" value="1"/>
</dbReference>
<dbReference type="InterPro" id="IPR001932">
    <property type="entry name" value="PPM-type_phosphatase-like_dom"/>
</dbReference>
<sequence length="398" mass="42030">MPQSVQVNALVVDDDPLILAILSRFLDSRGWRVATVPDGKAALEALDRDDTINLVVTDRVMPVMDGLALARAIRARPSKSYVYCIMLTSASQQESLVAAMEAGVDDFVGKPVSLPELGARLHAAERVLALEAGLAARNESLAKAYAQLSRELDLARELQVGQLPLPAAFGNLRFEGLLVPSSFVGGDMFDWFRIGTGHVAFHVVDVSGHGVAAAMLAFNAQNLVHTVSQEHGHLLAAGAAPEAVAKSIVTEFNRRFLAMKDTSLYLTLAFGIADMQTGDAALVQAGHPAPLHAAAPGAAFRAIGEGGVPIGMLPDPGYESLPVKLAPGARLAIYSDGITECTNAQGELFGEQRLKELLAAAQGRPAGEVSQLLRTTLQAWRGAPAFDDDVTCLLVDVG</sequence>
<dbReference type="PROSITE" id="PS50110">
    <property type="entry name" value="RESPONSE_REGULATORY"/>
    <property type="match status" value="1"/>
</dbReference>
<dbReference type="InterPro" id="IPR036457">
    <property type="entry name" value="PPM-type-like_dom_sf"/>
</dbReference>
<proteinExistence type="predicted"/>
<dbReference type="SMART" id="SM00448">
    <property type="entry name" value="REC"/>
    <property type="match status" value="1"/>
</dbReference>
<dbReference type="SUPFAM" id="SSF81606">
    <property type="entry name" value="PP2C-like"/>
    <property type="match status" value="1"/>
</dbReference>
<dbReference type="PANTHER" id="PTHR43156:SF2">
    <property type="entry name" value="STAGE II SPORULATION PROTEIN E"/>
    <property type="match status" value="1"/>
</dbReference>
<comment type="caution">
    <text evidence="4">The sequence shown here is derived from an EMBL/GenBank/DDBJ whole genome shotgun (WGS) entry which is preliminary data.</text>
</comment>
<keyword evidence="2" id="KW-0597">Phosphoprotein</keyword>
<dbReference type="CDD" id="cd17574">
    <property type="entry name" value="REC_OmpR"/>
    <property type="match status" value="1"/>
</dbReference>
<dbReference type="AlphaFoldDB" id="A0A923M7M6"/>
<dbReference type="SUPFAM" id="SSF52172">
    <property type="entry name" value="CheY-like"/>
    <property type="match status" value="1"/>
</dbReference>
<feature type="modified residue" description="4-aspartylphosphate" evidence="2">
    <location>
        <position position="58"/>
    </location>
</feature>
<gene>
    <name evidence="4" type="ORF">H8R02_07150</name>
</gene>
<dbReference type="GO" id="GO:0000160">
    <property type="term" value="P:phosphorelay signal transduction system"/>
    <property type="evidence" value="ECO:0007669"/>
    <property type="project" value="InterPro"/>
</dbReference>
<name>A0A923M7M6_9BURK</name>
<dbReference type="InterPro" id="IPR011006">
    <property type="entry name" value="CheY-like_superfamily"/>
</dbReference>
<dbReference type="Gene3D" id="3.40.50.2300">
    <property type="match status" value="1"/>
</dbReference>
<dbReference type="InterPro" id="IPR001789">
    <property type="entry name" value="Sig_transdc_resp-reg_receiver"/>
</dbReference>
<evidence type="ECO:0000313" key="5">
    <source>
        <dbReference type="Proteomes" id="UP000596827"/>
    </source>
</evidence>
<dbReference type="Gene3D" id="3.60.40.10">
    <property type="entry name" value="PPM-type phosphatase domain"/>
    <property type="match status" value="1"/>
</dbReference>
<dbReference type="Proteomes" id="UP000596827">
    <property type="component" value="Unassembled WGS sequence"/>
</dbReference>
<dbReference type="RefSeq" id="WP_187080695.1">
    <property type="nucleotide sequence ID" value="NZ_JACORU010000002.1"/>
</dbReference>
<reference evidence="4" key="1">
    <citation type="submission" date="2020-08" db="EMBL/GenBank/DDBJ databases">
        <title>Ramlibacter sp. GTP1 16S ribosomal RNA gene genome sequencing and assembly.</title>
        <authorList>
            <person name="Kang M."/>
        </authorList>
    </citation>
    <scope>NUCLEOTIDE SEQUENCE</scope>
    <source>
        <strain evidence="4">GTP1</strain>
    </source>
</reference>
<evidence type="ECO:0000313" key="4">
    <source>
        <dbReference type="EMBL" id="MBC5764219.1"/>
    </source>
</evidence>
<dbReference type="Pfam" id="PF00072">
    <property type="entry name" value="Response_reg"/>
    <property type="match status" value="1"/>
</dbReference>
<feature type="domain" description="Response regulatory" evidence="3">
    <location>
        <begin position="8"/>
        <end position="125"/>
    </location>
</feature>
<organism evidence="4 5">
    <name type="scientific">Ramlibacter albus</name>
    <dbReference type="NCBI Taxonomy" id="2079448"/>
    <lineage>
        <taxon>Bacteria</taxon>
        <taxon>Pseudomonadati</taxon>
        <taxon>Pseudomonadota</taxon>
        <taxon>Betaproteobacteria</taxon>
        <taxon>Burkholderiales</taxon>
        <taxon>Comamonadaceae</taxon>
        <taxon>Ramlibacter</taxon>
    </lineage>
</organism>
<dbReference type="Pfam" id="PF07228">
    <property type="entry name" value="SpoIIE"/>
    <property type="match status" value="1"/>
</dbReference>
<evidence type="ECO:0000256" key="2">
    <source>
        <dbReference type="PROSITE-ProRule" id="PRU00169"/>
    </source>
</evidence>
<evidence type="ECO:0000259" key="3">
    <source>
        <dbReference type="PROSITE" id="PS50110"/>
    </source>
</evidence>